<proteinExistence type="predicted"/>
<evidence type="ECO:0000259" key="1">
    <source>
        <dbReference type="Pfam" id="PF14111"/>
    </source>
</evidence>
<feature type="domain" description="DUF4283" evidence="1">
    <location>
        <begin position="10"/>
        <end position="73"/>
    </location>
</feature>
<dbReference type="InterPro" id="IPR040256">
    <property type="entry name" value="At4g02000-like"/>
</dbReference>
<dbReference type="PANTHER" id="PTHR31286:SF173">
    <property type="entry name" value="DUF4283 DOMAIN-CONTAINING PROTEIN"/>
    <property type="match status" value="1"/>
</dbReference>
<dbReference type="Pfam" id="PF14111">
    <property type="entry name" value="DUF4283"/>
    <property type="match status" value="1"/>
</dbReference>
<dbReference type="EMBL" id="JARKNE010000011">
    <property type="protein sequence ID" value="KAK5785402.1"/>
    <property type="molecule type" value="Genomic_DNA"/>
</dbReference>
<dbReference type="InterPro" id="IPR025558">
    <property type="entry name" value="DUF4283"/>
</dbReference>
<dbReference type="PANTHER" id="PTHR31286">
    <property type="entry name" value="GLYCINE-RICH CELL WALL STRUCTURAL PROTEIN 1.8-LIKE"/>
    <property type="match status" value="1"/>
</dbReference>
<sequence length="126" mass="14928">MNRFNIGYVALNKRVSSLWRPSKPFHLMDIENKYFLAKFQCIEDFEKVLSQGPWLIYRQYLTVQPWTKEFNPLQPYLSMVMAWIRFPGLPGFLYKRGVLEEIGRIIGKLIKLDLTQIADLEAGWLE</sequence>
<comment type="caution">
    <text evidence="2">The sequence shown here is derived from an EMBL/GenBank/DDBJ whole genome shotgun (WGS) entry which is preliminary data.</text>
</comment>
<reference evidence="2 3" key="1">
    <citation type="submission" date="2023-03" db="EMBL/GenBank/DDBJ databases">
        <title>WGS of Gossypium arboreum.</title>
        <authorList>
            <person name="Yu D."/>
        </authorList>
    </citation>
    <scope>NUCLEOTIDE SEQUENCE [LARGE SCALE GENOMIC DNA]</scope>
    <source>
        <tissue evidence="2">Leaf</tissue>
    </source>
</reference>
<keyword evidence="3" id="KW-1185">Reference proteome</keyword>
<accession>A0ABR0N4Z1</accession>
<gene>
    <name evidence="2" type="ORF">PVK06_039985</name>
</gene>
<name>A0ABR0N4Z1_GOSAR</name>
<organism evidence="2 3">
    <name type="scientific">Gossypium arboreum</name>
    <name type="common">Tree cotton</name>
    <name type="synonym">Gossypium nanking</name>
    <dbReference type="NCBI Taxonomy" id="29729"/>
    <lineage>
        <taxon>Eukaryota</taxon>
        <taxon>Viridiplantae</taxon>
        <taxon>Streptophyta</taxon>
        <taxon>Embryophyta</taxon>
        <taxon>Tracheophyta</taxon>
        <taxon>Spermatophyta</taxon>
        <taxon>Magnoliopsida</taxon>
        <taxon>eudicotyledons</taxon>
        <taxon>Gunneridae</taxon>
        <taxon>Pentapetalae</taxon>
        <taxon>rosids</taxon>
        <taxon>malvids</taxon>
        <taxon>Malvales</taxon>
        <taxon>Malvaceae</taxon>
        <taxon>Malvoideae</taxon>
        <taxon>Gossypium</taxon>
    </lineage>
</organism>
<evidence type="ECO:0000313" key="3">
    <source>
        <dbReference type="Proteomes" id="UP001358586"/>
    </source>
</evidence>
<evidence type="ECO:0000313" key="2">
    <source>
        <dbReference type="EMBL" id="KAK5785402.1"/>
    </source>
</evidence>
<protein>
    <recommendedName>
        <fullName evidence="1">DUF4283 domain-containing protein</fullName>
    </recommendedName>
</protein>
<dbReference type="Proteomes" id="UP001358586">
    <property type="component" value="Chromosome 11"/>
</dbReference>